<keyword evidence="4" id="KW-1185">Reference proteome</keyword>
<evidence type="ECO:0008006" key="5">
    <source>
        <dbReference type="Google" id="ProtNLM"/>
    </source>
</evidence>
<feature type="transmembrane region" description="Helical" evidence="2">
    <location>
        <begin position="58"/>
        <end position="78"/>
    </location>
</feature>
<name>A0ABQ4CG74_9ACTN</name>
<evidence type="ECO:0000313" key="3">
    <source>
        <dbReference type="EMBL" id="GIF61772.1"/>
    </source>
</evidence>
<comment type="caution">
    <text evidence="3">The sequence shown here is derived from an EMBL/GenBank/DDBJ whole genome shotgun (WGS) entry which is preliminary data.</text>
</comment>
<accession>A0ABQ4CG74</accession>
<keyword evidence="2" id="KW-0812">Transmembrane</keyword>
<dbReference type="EMBL" id="BONC01000130">
    <property type="protein sequence ID" value="GIF61772.1"/>
    <property type="molecule type" value="Genomic_DNA"/>
</dbReference>
<reference evidence="3 4" key="1">
    <citation type="submission" date="2021-01" db="EMBL/GenBank/DDBJ databases">
        <title>Whole genome shotgun sequence of Asanoa iriomotensis NBRC 100142.</title>
        <authorList>
            <person name="Komaki H."/>
            <person name="Tamura T."/>
        </authorList>
    </citation>
    <scope>NUCLEOTIDE SEQUENCE [LARGE SCALE GENOMIC DNA]</scope>
    <source>
        <strain evidence="3 4">NBRC 100142</strain>
    </source>
</reference>
<gene>
    <name evidence="3" type="ORF">Air01nite_78670</name>
</gene>
<evidence type="ECO:0000256" key="2">
    <source>
        <dbReference type="SAM" id="Phobius"/>
    </source>
</evidence>
<feature type="region of interest" description="Disordered" evidence="1">
    <location>
        <begin position="1"/>
        <end position="27"/>
    </location>
</feature>
<proteinExistence type="predicted"/>
<sequence length="117" mass="11937">MPPTGAPRIPPSGLFPSARSRPTFREPHPVRGGAVAAGAGAGAVWLLAFGVVDSTVRGYAYWTLLAGAIAWLVSLLLGKLGDRGVAVGVAAATGLGWSIAGVVVGVTWFTSGNWPLW</sequence>
<organism evidence="3 4">
    <name type="scientific">Asanoa iriomotensis</name>
    <dbReference type="NCBI Taxonomy" id="234613"/>
    <lineage>
        <taxon>Bacteria</taxon>
        <taxon>Bacillati</taxon>
        <taxon>Actinomycetota</taxon>
        <taxon>Actinomycetes</taxon>
        <taxon>Micromonosporales</taxon>
        <taxon>Micromonosporaceae</taxon>
        <taxon>Asanoa</taxon>
    </lineage>
</organism>
<feature type="transmembrane region" description="Helical" evidence="2">
    <location>
        <begin position="85"/>
        <end position="109"/>
    </location>
</feature>
<keyword evidence="2" id="KW-1133">Transmembrane helix</keyword>
<dbReference type="Proteomes" id="UP000624325">
    <property type="component" value="Unassembled WGS sequence"/>
</dbReference>
<evidence type="ECO:0000256" key="1">
    <source>
        <dbReference type="SAM" id="MobiDB-lite"/>
    </source>
</evidence>
<protein>
    <recommendedName>
        <fullName evidence="5">SPW repeat-containing protein</fullName>
    </recommendedName>
</protein>
<keyword evidence="2" id="KW-0472">Membrane</keyword>
<feature type="compositionally biased region" description="Pro residues" evidence="1">
    <location>
        <begin position="1"/>
        <end position="10"/>
    </location>
</feature>
<dbReference type="RefSeq" id="WP_203708591.1">
    <property type="nucleotide sequence ID" value="NZ_BAAALU010000015.1"/>
</dbReference>
<feature type="transmembrane region" description="Helical" evidence="2">
    <location>
        <begin position="30"/>
        <end position="52"/>
    </location>
</feature>
<evidence type="ECO:0000313" key="4">
    <source>
        <dbReference type="Proteomes" id="UP000624325"/>
    </source>
</evidence>